<organism evidence="2">
    <name type="scientific">Tetraselmis chuii</name>
    <dbReference type="NCBI Taxonomy" id="63592"/>
    <lineage>
        <taxon>Eukaryota</taxon>
        <taxon>Viridiplantae</taxon>
        <taxon>Chlorophyta</taxon>
        <taxon>core chlorophytes</taxon>
        <taxon>Chlorodendrophyceae</taxon>
        <taxon>Chlorodendrales</taxon>
        <taxon>Chlorodendraceae</taxon>
        <taxon>Tetraselmis</taxon>
    </lineage>
</organism>
<feature type="region of interest" description="Disordered" evidence="1">
    <location>
        <begin position="102"/>
        <end position="133"/>
    </location>
</feature>
<dbReference type="AlphaFoldDB" id="A0A7S1T444"/>
<evidence type="ECO:0000256" key="1">
    <source>
        <dbReference type="SAM" id="MobiDB-lite"/>
    </source>
</evidence>
<dbReference type="EMBL" id="HBGG01037957">
    <property type="protein sequence ID" value="CAD9218273.1"/>
    <property type="molecule type" value="Transcribed_RNA"/>
</dbReference>
<sequence length="328" mass="37336">MADLCLGEDGNSDTRPAVKPFRNWMAGVVEVLDKAWEEHHLKIDNDIRESERQQRRCYSRASTINPAFTSGHSIELITGERWAELFPIPDWAVIEPKQKTEGVDASRSRVATDERCESAEKTGESDDDDSKSDYESLCDLQGHDWFMSPWLAYALHGSLTYLADDDEYLDCAVIPKFAKPYTNNEIWLENISLCASRLAVQLERGLIPRANCIGEELILYVVLEDNFLRDMYGNSPDEDLVEERTWFPVRSKCDGNEDLSSYLMDDTEVQFLLEPGAEEIAVDNIHPVDWFKTFYSDRFPELINISAESRPETVEHAVAVLGKADTPL</sequence>
<reference evidence="2" key="1">
    <citation type="submission" date="2021-01" db="EMBL/GenBank/DDBJ databases">
        <authorList>
            <person name="Corre E."/>
            <person name="Pelletier E."/>
            <person name="Niang G."/>
            <person name="Scheremetjew M."/>
            <person name="Finn R."/>
            <person name="Kale V."/>
            <person name="Holt S."/>
            <person name="Cochrane G."/>
            <person name="Meng A."/>
            <person name="Brown T."/>
            <person name="Cohen L."/>
        </authorList>
    </citation>
    <scope>NUCLEOTIDE SEQUENCE</scope>
    <source>
        <strain evidence="2">PLY429</strain>
    </source>
</reference>
<name>A0A7S1T444_9CHLO</name>
<proteinExistence type="predicted"/>
<gene>
    <name evidence="2" type="ORF">TCHU04912_LOCUS19584</name>
</gene>
<evidence type="ECO:0000313" key="2">
    <source>
        <dbReference type="EMBL" id="CAD9218273.1"/>
    </source>
</evidence>
<accession>A0A7S1T444</accession>
<feature type="compositionally biased region" description="Basic and acidic residues" evidence="1">
    <location>
        <begin position="102"/>
        <end position="124"/>
    </location>
</feature>
<protein>
    <submittedName>
        <fullName evidence="2">Uncharacterized protein</fullName>
    </submittedName>
</protein>